<accession>A0A3Q3BHC8</accession>
<evidence type="ECO:0000259" key="2">
    <source>
        <dbReference type="Pfam" id="PF10223"/>
    </source>
</evidence>
<dbReference type="PANTHER" id="PTHR21184:SF3">
    <property type="entry name" value="PROTEIN FAM151B"/>
    <property type="match status" value="1"/>
</dbReference>
<dbReference type="RefSeq" id="XP_017265683.1">
    <property type="nucleotide sequence ID" value="XM_017410194.3"/>
</dbReference>
<dbReference type="Pfam" id="PF10223">
    <property type="entry name" value="Menorin_N"/>
    <property type="match status" value="1"/>
</dbReference>
<dbReference type="PANTHER" id="PTHR21184">
    <property type="entry name" value="MENORIN (DENDRITIC BRANCHING PROTEIN)"/>
    <property type="match status" value="1"/>
</dbReference>
<name>A0A3Q3BHC8_KRYMA</name>
<dbReference type="InterPro" id="IPR019356">
    <property type="entry name" value="Menorin_dom"/>
</dbReference>
<dbReference type="STRING" id="37003.ENSKMAP00000029503"/>
<protein>
    <submittedName>
        <fullName evidence="3">Family with sequence similarity 151 member B</fullName>
    </submittedName>
</protein>
<dbReference type="AlphaFoldDB" id="A0A3Q3BHC8"/>
<proteinExistence type="inferred from homology"/>
<dbReference type="GeneID" id="108232425"/>
<dbReference type="OMA" id="GFTLWWA"/>
<reference evidence="3" key="2">
    <citation type="submission" date="2025-09" db="UniProtKB">
        <authorList>
            <consortium name="Ensembl"/>
        </authorList>
    </citation>
    <scope>IDENTIFICATION</scope>
</reference>
<dbReference type="GO" id="GO:0005615">
    <property type="term" value="C:extracellular space"/>
    <property type="evidence" value="ECO:0007669"/>
    <property type="project" value="TreeGrafter"/>
</dbReference>
<evidence type="ECO:0000256" key="1">
    <source>
        <dbReference type="ARBA" id="ARBA00044953"/>
    </source>
</evidence>
<dbReference type="Ensembl" id="ENSKMAT00000029869.1">
    <property type="protein sequence ID" value="ENSKMAP00000029503.1"/>
    <property type="gene ID" value="ENSKMAG00000021847.1"/>
</dbReference>
<evidence type="ECO:0000313" key="3">
    <source>
        <dbReference type="Ensembl" id="ENSKMAP00000029503.1"/>
    </source>
</evidence>
<dbReference type="OrthoDB" id="413402at2759"/>
<evidence type="ECO:0000313" key="4">
    <source>
        <dbReference type="Proteomes" id="UP000264800"/>
    </source>
</evidence>
<sequence>MKAWSDRRRRLTCRLLLIISALVFVAFFLFSQTMCDRTLDYFLNLNQLTGRDAAEVSWSHAVNSRRALTQALTGSTYMIEADVILRGHDPKEPIMAHPPDTDSDITLREWLQEVKVYNKGIKLDFKSLEAIPPSLVLLKEAELSQPVWINADILAGPGGEAQPLDPEAFLSAVTALPAHTVLSLGWTTGWTPAAENPGYSWDVVRVMEQKCRALGHPVTFPVRAALLAQSLSQLSWLLQQSHRYTLTVWTGQNDEFTLQDLLPYRKEFDRSRIYYDLPDSLRTGLNMTPQNRT</sequence>
<keyword evidence="4" id="KW-1185">Reference proteome</keyword>
<reference evidence="3" key="1">
    <citation type="submission" date="2025-08" db="UniProtKB">
        <authorList>
            <consortium name="Ensembl"/>
        </authorList>
    </citation>
    <scope>IDENTIFICATION</scope>
</reference>
<organism evidence="3 4">
    <name type="scientific">Kryptolebias marmoratus</name>
    <name type="common">Mangrove killifish</name>
    <name type="synonym">Rivulus marmoratus</name>
    <dbReference type="NCBI Taxonomy" id="37003"/>
    <lineage>
        <taxon>Eukaryota</taxon>
        <taxon>Metazoa</taxon>
        <taxon>Chordata</taxon>
        <taxon>Craniata</taxon>
        <taxon>Vertebrata</taxon>
        <taxon>Euteleostomi</taxon>
        <taxon>Actinopterygii</taxon>
        <taxon>Neopterygii</taxon>
        <taxon>Teleostei</taxon>
        <taxon>Neoteleostei</taxon>
        <taxon>Acanthomorphata</taxon>
        <taxon>Ovalentaria</taxon>
        <taxon>Atherinomorphae</taxon>
        <taxon>Cyprinodontiformes</taxon>
        <taxon>Rivulidae</taxon>
        <taxon>Kryptolebias</taxon>
    </lineage>
</organism>
<comment type="similarity">
    <text evidence="1">Belongs to the menorin family.</text>
</comment>
<feature type="domain" description="Menorin-like" evidence="2">
    <location>
        <begin position="52"/>
        <end position="282"/>
    </location>
</feature>
<dbReference type="GeneTree" id="ENSGT00530000063681"/>
<dbReference type="CTD" id="167555"/>
<dbReference type="Proteomes" id="UP000264800">
    <property type="component" value="Unplaced"/>
</dbReference>
<dbReference type="KEGG" id="kmr:108232425"/>